<dbReference type="AlphaFoldDB" id="A0A644Z0I5"/>
<gene>
    <name evidence="2" type="ORF">SDC9_80719</name>
</gene>
<feature type="region of interest" description="Disordered" evidence="1">
    <location>
        <begin position="143"/>
        <end position="232"/>
    </location>
</feature>
<comment type="caution">
    <text evidence="2">The sequence shown here is derived from an EMBL/GenBank/DDBJ whole genome shotgun (WGS) entry which is preliminary data.</text>
</comment>
<sequence>MGLKQIGDAMQDAWSFIWDGIVTTFEKTVLELQKAWIRTKGLFDSDEEVNAEIAVVEKEYSDRKSAREQKSADAVNRRESERKALGDEWDSSNKSIDDAMNQEIMENQQAYRDALGGAAAEIEAAKGQWQSAMDEVKKRAAEKAAQVDEAKEKTATAAENTKDAETRVAGISGDKAMGSWSAEELGDMLGGGNAQERTAKATEESVKQQKETNKHLKKLETGSSGGTTTYGD</sequence>
<accession>A0A644Z0I5</accession>
<feature type="compositionally biased region" description="Basic and acidic residues" evidence="1">
    <location>
        <begin position="143"/>
        <end position="166"/>
    </location>
</feature>
<evidence type="ECO:0000313" key="2">
    <source>
        <dbReference type="EMBL" id="MPM34137.1"/>
    </source>
</evidence>
<proteinExistence type="predicted"/>
<feature type="region of interest" description="Disordered" evidence="1">
    <location>
        <begin position="60"/>
        <end position="93"/>
    </location>
</feature>
<feature type="compositionally biased region" description="Basic and acidic residues" evidence="1">
    <location>
        <begin position="197"/>
        <end position="220"/>
    </location>
</feature>
<organism evidence="2">
    <name type="scientific">bioreactor metagenome</name>
    <dbReference type="NCBI Taxonomy" id="1076179"/>
    <lineage>
        <taxon>unclassified sequences</taxon>
        <taxon>metagenomes</taxon>
        <taxon>ecological metagenomes</taxon>
    </lineage>
</organism>
<reference evidence="2" key="1">
    <citation type="submission" date="2019-08" db="EMBL/GenBank/DDBJ databases">
        <authorList>
            <person name="Kucharzyk K."/>
            <person name="Murdoch R.W."/>
            <person name="Higgins S."/>
            <person name="Loffler F."/>
        </authorList>
    </citation>
    <scope>NUCLEOTIDE SEQUENCE</scope>
</reference>
<evidence type="ECO:0008006" key="3">
    <source>
        <dbReference type="Google" id="ProtNLM"/>
    </source>
</evidence>
<feature type="compositionally biased region" description="Basic and acidic residues" evidence="1">
    <location>
        <begin position="60"/>
        <end position="86"/>
    </location>
</feature>
<name>A0A644Z0I5_9ZZZZ</name>
<protein>
    <recommendedName>
        <fullName evidence="3">Chromosome partition protein Smc</fullName>
    </recommendedName>
</protein>
<dbReference type="EMBL" id="VSSQ01006882">
    <property type="protein sequence ID" value="MPM34137.1"/>
    <property type="molecule type" value="Genomic_DNA"/>
</dbReference>
<evidence type="ECO:0000256" key="1">
    <source>
        <dbReference type="SAM" id="MobiDB-lite"/>
    </source>
</evidence>